<evidence type="ECO:0000313" key="2">
    <source>
        <dbReference type="RefSeq" id="XP_047735966.1"/>
    </source>
</evidence>
<accession>A0A979FH93</accession>
<dbReference type="OrthoDB" id="10062814at2759"/>
<keyword evidence="1" id="KW-1185">Reference proteome</keyword>
<proteinExistence type="predicted"/>
<dbReference type="Proteomes" id="UP000694843">
    <property type="component" value="Unplaced"/>
</dbReference>
<reference evidence="2" key="1">
    <citation type="submission" date="2025-08" db="UniProtKB">
        <authorList>
            <consortium name="RefSeq"/>
        </authorList>
    </citation>
    <scope>IDENTIFICATION</scope>
</reference>
<feature type="non-terminal residue" evidence="2">
    <location>
        <position position="148"/>
    </location>
</feature>
<organism evidence="1 2">
    <name type="scientific">Hyalella azteca</name>
    <name type="common">Amphipod</name>
    <dbReference type="NCBI Taxonomy" id="294128"/>
    <lineage>
        <taxon>Eukaryota</taxon>
        <taxon>Metazoa</taxon>
        <taxon>Ecdysozoa</taxon>
        <taxon>Arthropoda</taxon>
        <taxon>Crustacea</taxon>
        <taxon>Multicrustacea</taxon>
        <taxon>Malacostraca</taxon>
        <taxon>Eumalacostraca</taxon>
        <taxon>Peracarida</taxon>
        <taxon>Amphipoda</taxon>
        <taxon>Senticaudata</taxon>
        <taxon>Talitrida</taxon>
        <taxon>Talitroidea</taxon>
        <taxon>Hyalellidae</taxon>
        <taxon>Hyalella</taxon>
    </lineage>
</organism>
<evidence type="ECO:0000313" key="1">
    <source>
        <dbReference type="Proteomes" id="UP000694843"/>
    </source>
</evidence>
<dbReference type="AlphaFoldDB" id="A0A979FH93"/>
<gene>
    <name evidence="2" type="primary">LOC125177721</name>
</gene>
<dbReference type="OMA" id="QMSIPVQ"/>
<dbReference type="GeneID" id="125177721"/>
<sequence>MPTASIKTETNGVIESNDPLDRIQNELAVRLKDLEQKKTELDSDPAHPRGVFFKNLSKDTIQYKKITPDQLNHLREMDAVYSALDAVKEISQVVNESLNEHRTRFKKQQKKASQEKAREIFERIKEVLKIQSCLQLAVTHPELFSEPP</sequence>
<name>A0A979FH93_HYAAZ</name>
<dbReference type="RefSeq" id="XP_047735966.1">
    <property type="nucleotide sequence ID" value="XM_047880010.1"/>
</dbReference>
<dbReference type="KEGG" id="hazt:125177721"/>
<protein>
    <submittedName>
        <fullName evidence="2">Uncharacterized protein LOC125177721</fullName>
    </submittedName>
</protein>